<organism evidence="3 4">
    <name type="scientific">Panagrolaimus davidi</name>
    <dbReference type="NCBI Taxonomy" id="227884"/>
    <lineage>
        <taxon>Eukaryota</taxon>
        <taxon>Metazoa</taxon>
        <taxon>Ecdysozoa</taxon>
        <taxon>Nematoda</taxon>
        <taxon>Chromadorea</taxon>
        <taxon>Rhabditida</taxon>
        <taxon>Tylenchina</taxon>
        <taxon>Panagrolaimomorpha</taxon>
        <taxon>Panagrolaimoidea</taxon>
        <taxon>Panagrolaimidae</taxon>
        <taxon>Panagrolaimus</taxon>
    </lineage>
</organism>
<protein>
    <submittedName>
        <fullName evidence="4">Uncharacterized protein</fullName>
    </submittedName>
</protein>
<evidence type="ECO:0000256" key="1">
    <source>
        <dbReference type="SAM" id="Phobius"/>
    </source>
</evidence>
<name>A0A914PPC7_9BILA</name>
<keyword evidence="1" id="KW-0812">Transmembrane</keyword>
<feature type="transmembrane region" description="Helical" evidence="1">
    <location>
        <begin position="152"/>
        <end position="171"/>
    </location>
</feature>
<evidence type="ECO:0000313" key="3">
    <source>
        <dbReference type="Proteomes" id="UP000887578"/>
    </source>
</evidence>
<evidence type="ECO:0000313" key="4">
    <source>
        <dbReference type="WBParaSite" id="PDA_v2.g20411.t1"/>
    </source>
</evidence>
<feature type="signal peptide" evidence="2">
    <location>
        <begin position="1"/>
        <end position="22"/>
    </location>
</feature>
<evidence type="ECO:0000256" key="2">
    <source>
        <dbReference type="SAM" id="SignalP"/>
    </source>
</evidence>
<keyword evidence="1" id="KW-1133">Transmembrane helix</keyword>
<dbReference type="WBParaSite" id="PDA_v2.g20411.t1">
    <property type="protein sequence ID" value="PDA_v2.g20411.t1"/>
    <property type="gene ID" value="PDA_v2.g20411"/>
</dbReference>
<keyword evidence="2" id="KW-0732">Signal</keyword>
<keyword evidence="1" id="KW-0472">Membrane</keyword>
<keyword evidence="3" id="KW-1185">Reference proteome</keyword>
<dbReference type="AlphaFoldDB" id="A0A914PPC7"/>
<feature type="chain" id="PRO_5037942705" evidence="2">
    <location>
        <begin position="23"/>
        <end position="172"/>
    </location>
</feature>
<proteinExistence type="predicted"/>
<dbReference type="Proteomes" id="UP000887578">
    <property type="component" value="Unplaced"/>
</dbReference>
<accession>A0A914PPC7</accession>
<reference evidence="4" key="1">
    <citation type="submission" date="2022-11" db="UniProtKB">
        <authorList>
            <consortium name="WormBaseParasite"/>
        </authorList>
    </citation>
    <scope>IDENTIFICATION</scope>
</reference>
<sequence>MKLVFIFSICAFLLINFQLSAAVTCTVHDGSLAQGTKKCPYCVSYACPLKTLIVTGCQEEFLRDCSTHTEEIDFINSKNKADLEYKKGTFVYISGCGHLENYGDTCIDNKAREFHIKTKKLNSYCLEAGKECHDPSAPAEATTNNSNNQNGAFKLVGILGIGWMLFVAAWIY</sequence>